<dbReference type="RefSeq" id="WP_145087048.1">
    <property type="nucleotide sequence ID" value="NZ_JBCFAR010000007.1"/>
</dbReference>
<feature type="transmembrane region" description="Helical" evidence="9">
    <location>
        <begin position="37"/>
        <end position="58"/>
    </location>
</feature>
<comment type="function">
    <text evidence="9">Essential subunit of the Sec protein translocation channel SecYEG. Clamps together the 2 halves of SecY. May contact the channel plug during translocation.</text>
</comment>
<dbReference type="Gene3D" id="1.20.5.1030">
    <property type="entry name" value="Preprotein translocase secy subunit"/>
    <property type="match status" value="1"/>
</dbReference>
<comment type="similarity">
    <text evidence="9">Belongs to the SecE/SEC61-gamma family.</text>
</comment>
<dbReference type="Proteomes" id="UP000315343">
    <property type="component" value="Unassembled WGS sequence"/>
</dbReference>
<dbReference type="NCBIfam" id="TIGR00964">
    <property type="entry name" value="secE_bact"/>
    <property type="match status" value="1"/>
</dbReference>
<organism evidence="10 11">
    <name type="scientific">Sedimentibacter saalensis</name>
    <dbReference type="NCBI Taxonomy" id="130788"/>
    <lineage>
        <taxon>Bacteria</taxon>
        <taxon>Bacillati</taxon>
        <taxon>Bacillota</taxon>
        <taxon>Tissierellia</taxon>
        <taxon>Sedimentibacter</taxon>
    </lineage>
</organism>
<dbReference type="GO" id="GO:0009306">
    <property type="term" value="P:protein secretion"/>
    <property type="evidence" value="ECO:0007669"/>
    <property type="project" value="UniProtKB-UniRule"/>
</dbReference>
<evidence type="ECO:0000256" key="3">
    <source>
        <dbReference type="ARBA" id="ARBA00022475"/>
    </source>
</evidence>
<comment type="subcellular location">
    <subcellularLocation>
        <location evidence="9">Cell membrane</location>
        <topology evidence="9">Single-pass membrane protein</topology>
    </subcellularLocation>
    <subcellularLocation>
        <location evidence="1">Membrane</location>
    </subcellularLocation>
</comment>
<keyword evidence="8 9" id="KW-0472">Membrane</keyword>
<proteinExistence type="inferred from homology"/>
<dbReference type="GO" id="GO:0005886">
    <property type="term" value="C:plasma membrane"/>
    <property type="evidence" value="ECO:0007669"/>
    <property type="project" value="UniProtKB-SubCell"/>
</dbReference>
<dbReference type="PANTHER" id="PTHR33910">
    <property type="entry name" value="PROTEIN TRANSLOCASE SUBUNIT SECE"/>
    <property type="match status" value="1"/>
</dbReference>
<evidence type="ECO:0000313" key="11">
    <source>
        <dbReference type="Proteomes" id="UP000315343"/>
    </source>
</evidence>
<dbReference type="GO" id="GO:0043952">
    <property type="term" value="P:protein transport by the Sec complex"/>
    <property type="evidence" value="ECO:0007669"/>
    <property type="project" value="UniProtKB-UniRule"/>
</dbReference>
<dbReference type="InterPro" id="IPR038379">
    <property type="entry name" value="SecE_sf"/>
</dbReference>
<keyword evidence="4 9" id="KW-0812">Transmembrane</keyword>
<dbReference type="HAMAP" id="MF_00422">
    <property type="entry name" value="SecE"/>
    <property type="match status" value="1"/>
</dbReference>
<protein>
    <recommendedName>
        <fullName evidence="9">Protein translocase subunit SecE</fullName>
    </recommendedName>
</protein>
<comment type="caution">
    <text evidence="10">The sequence shown here is derived from an EMBL/GenBank/DDBJ whole genome shotgun (WGS) entry which is preliminary data.</text>
</comment>
<dbReference type="AlphaFoldDB" id="A0A562J0R7"/>
<gene>
    <name evidence="9" type="primary">secE</name>
    <name evidence="10" type="ORF">LY60_03627</name>
</gene>
<sequence length="70" mass="8034">MSNRENENPKFTARVSNYFKGVKSELKKVNWPTKKELTNYTVVVLATTFAMTLVIWGLDLIFQNLVALIV</sequence>
<evidence type="ECO:0000256" key="2">
    <source>
        <dbReference type="ARBA" id="ARBA00022448"/>
    </source>
</evidence>
<keyword evidence="11" id="KW-1185">Reference proteome</keyword>
<keyword evidence="2 9" id="KW-0813">Transport</keyword>
<evidence type="ECO:0000256" key="1">
    <source>
        <dbReference type="ARBA" id="ARBA00004370"/>
    </source>
</evidence>
<evidence type="ECO:0000256" key="7">
    <source>
        <dbReference type="ARBA" id="ARBA00023010"/>
    </source>
</evidence>
<dbReference type="InterPro" id="IPR001901">
    <property type="entry name" value="Translocase_SecE/Sec61-g"/>
</dbReference>
<evidence type="ECO:0000256" key="6">
    <source>
        <dbReference type="ARBA" id="ARBA00022989"/>
    </source>
</evidence>
<dbReference type="GO" id="GO:0006605">
    <property type="term" value="P:protein targeting"/>
    <property type="evidence" value="ECO:0007669"/>
    <property type="project" value="UniProtKB-UniRule"/>
</dbReference>
<comment type="subunit">
    <text evidence="9">Component of the Sec protein translocase complex. Heterotrimer consisting of SecY, SecE and SecG subunits. The heterotrimers can form oligomers, although 1 heterotrimer is thought to be able to translocate proteins. Interacts with the ribosome. Interacts with SecDF, and other proteins may be involved. Interacts with SecA.</text>
</comment>
<dbReference type="EMBL" id="VLKH01000017">
    <property type="protein sequence ID" value="TWH76414.1"/>
    <property type="molecule type" value="Genomic_DNA"/>
</dbReference>
<evidence type="ECO:0000256" key="9">
    <source>
        <dbReference type="HAMAP-Rule" id="MF_00422"/>
    </source>
</evidence>
<evidence type="ECO:0000256" key="5">
    <source>
        <dbReference type="ARBA" id="ARBA00022927"/>
    </source>
</evidence>
<keyword evidence="7 9" id="KW-0811">Translocation</keyword>
<evidence type="ECO:0000256" key="8">
    <source>
        <dbReference type="ARBA" id="ARBA00023136"/>
    </source>
</evidence>
<accession>A0A562J0R7</accession>
<dbReference type="PRINTS" id="PR01650">
    <property type="entry name" value="SECETRNLCASE"/>
</dbReference>
<dbReference type="PROSITE" id="PS01067">
    <property type="entry name" value="SECE_SEC61G"/>
    <property type="match status" value="1"/>
</dbReference>
<dbReference type="GO" id="GO:0008320">
    <property type="term" value="F:protein transmembrane transporter activity"/>
    <property type="evidence" value="ECO:0007669"/>
    <property type="project" value="UniProtKB-UniRule"/>
</dbReference>
<dbReference type="InterPro" id="IPR005807">
    <property type="entry name" value="SecE_bac"/>
</dbReference>
<keyword evidence="5 9" id="KW-0653">Protein transport</keyword>
<dbReference type="OrthoDB" id="9799073at2"/>
<reference evidence="10 11" key="1">
    <citation type="submission" date="2019-07" db="EMBL/GenBank/DDBJ databases">
        <title>Genomic Encyclopedia of Type Strains, Phase I: the one thousand microbial genomes (KMG-I) project.</title>
        <authorList>
            <person name="Kyrpides N."/>
        </authorList>
    </citation>
    <scope>NUCLEOTIDE SEQUENCE [LARGE SCALE GENOMIC DNA]</scope>
    <source>
        <strain evidence="10 11">DSM 13558</strain>
    </source>
</reference>
<evidence type="ECO:0000313" key="10">
    <source>
        <dbReference type="EMBL" id="TWH76414.1"/>
    </source>
</evidence>
<dbReference type="PANTHER" id="PTHR33910:SF1">
    <property type="entry name" value="PROTEIN TRANSLOCASE SUBUNIT SECE"/>
    <property type="match status" value="1"/>
</dbReference>
<keyword evidence="6 9" id="KW-1133">Transmembrane helix</keyword>
<dbReference type="Pfam" id="PF00584">
    <property type="entry name" value="SecE"/>
    <property type="match status" value="1"/>
</dbReference>
<dbReference type="GO" id="GO:0065002">
    <property type="term" value="P:intracellular protein transmembrane transport"/>
    <property type="evidence" value="ECO:0007669"/>
    <property type="project" value="UniProtKB-UniRule"/>
</dbReference>
<name>A0A562J0R7_9FIRM</name>
<keyword evidence="3 9" id="KW-1003">Cell membrane</keyword>
<evidence type="ECO:0000256" key="4">
    <source>
        <dbReference type="ARBA" id="ARBA00022692"/>
    </source>
</evidence>